<proteinExistence type="inferred from homology"/>
<keyword evidence="6 12" id="KW-0521">NADP</keyword>
<dbReference type="PRINTS" id="PR00080">
    <property type="entry name" value="SDRFAMILY"/>
</dbReference>
<evidence type="ECO:0000256" key="2">
    <source>
        <dbReference type="ARBA" id="ARBA00022516"/>
    </source>
</evidence>
<dbReference type="GO" id="GO:0141040">
    <property type="term" value="F:very-long-chain 3-oxoacyl-CoA reductase activity"/>
    <property type="evidence" value="ECO:0007669"/>
    <property type="project" value="UniProtKB-EC"/>
</dbReference>
<dbReference type="HAMAP" id="MF_03107">
    <property type="entry name" value="3_ketoreductase"/>
    <property type="match status" value="1"/>
</dbReference>
<evidence type="ECO:0000256" key="8">
    <source>
        <dbReference type="ARBA" id="ARBA00023002"/>
    </source>
</evidence>
<evidence type="ECO:0000256" key="9">
    <source>
        <dbReference type="ARBA" id="ARBA00023098"/>
    </source>
</evidence>
<feature type="transmembrane region" description="Helical" evidence="14">
    <location>
        <begin position="189"/>
        <end position="208"/>
    </location>
</feature>
<sequence>MPYDLGPLGVQNALSTTLIGVGALSLASIIYTVGRVLLSTFVLPGQSLSSFGPKGSWAVITGASDGLGKEFASQLAAKGFDLILASRTKSKLDNVANTIKNKYSSTEIETIAIDFSKATDKDYSNLQALVEGKKIAILINNVGQSHSIPVPFAETERQEMESIININCHATLRVTQLVLPHMLPNKKGLILTMGSLGGLTPTPLLATYSGSKAFLQQWSNALAGELAPQGITVHFVQAYLITSAMSKIKKASIIVPNEKNFVKSALSKIGRRGGSVGFASTGSPYWSHAVVTFAITYLLGPMSNLLLVINRNMHVDIRKRALRKAERDKQQGKKTS</sequence>
<evidence type="ECO:0000256" key="11">
    <source>
        <dbReference type="ARBA" id="ARBA00023160"/>
    </source>
</evidence>
<feature type="transmembrane region" description="Helical" evidence="14">
    <location>
        <begin position="285"/>
        <end position="309"/>
    </location>
</feature>
<feature type="active site" description="Proton acceptor" evidence="12">
    <location>
        <position position="208"/>
    </location>
</feature>
<keyword evidence="16" id="KW-1185">Reference proteome</keyword>
<dbReference type="FunFam" id="3.40.50.720:FF:000137">
    <property type="entry name" value="Hydroxysteroid (17-beta) dehydrogenase 3"/>
    <property type="match status" value="1"/>
</dbReference>
<accession>A0AAN8ENQ0</accession>
<dbReference type="InterPro" id="IPR020904">
    <property type="entry name" value="Sc_DH/Rdtase_CS"/>
</dbReference>
<evidence type="ECO:0000256" key="14">
    <source>
        <dbReference type="SAM" id="Phobius"/>
    </source>
</evidence>
<dbReference type="PANTHER" id="PTHR43086:SF2">
    <property type="entry name" value="HYDROXYSTEROID DEHYDROGENASE-LIKE PROTEIN 1"/>
    <property type="match status" value="1"/>
</dbReference>
<keyword evidence="9 12" id="KW-0443">Lipid metabolism</keyword>
<keyword evidence="3 12" id="KW-0812">Transmembrane</keyword>
<comment type="similarity">
    <text evidence="12 13">Belongs to the short-chain dehydrogenases/reductases (SDR) family.</text>
</comment>
<dbReference type="PANTHER" id="PTHR43086">
    <property type="entry name" value="VERY-LONG-CHAIN 3-OXOOACYL-COA REDUCTASE"/>
    <property type="match status" value="1"/>
</dbReference>
<dbReference type="GO" id="GO:0030497">
    <property type="term" value="P:fatty acid elongation"/>
    <property type="evidence" value="ECO:0007669"/>
    <property type="project" value="UniProtKB-UniRule"/>
</dbReference>
<dbReference type="Pfam" id="PF00106">
    <property type="entry name" value="adh_short"/>
    <property type="match status" value="1"/>
</dbReference>
<dbReference type="GO" id="GO:0005789">
    <property type="term" value="C:endoplasmic reticulum membrane"/>
    <property type="evidence" value="ECO:0007669"/>
    <property type="project" value="UniProtKB-SubCell"/>
</dbReference>
<dbReference type="PIRSF" id="PIRSF000126">
    <property type="entry name" value="11-beta-HSD1"/>
    <property type="match status" value="1"/>
</dbReference>
<evidence type="ECO:0000256" key="7">
    <source>
        <dbReference type="ARBA" id="ARBA00022989"/>
    </source>
</evidence>
<dbReference type="SUPFAM" id="SSF51735">
    <property type="entry name" value="NAD(P)-binding Rossmann-fold domains"/>
    <property type="match status" value="1"/>
</dbReference>
<feature type="binding site" evidence="12">
    <location>
        <position position="195"/>
    </location>
    <ligand>
        <name>substrate</name>
    </ligand>
</feature>
<gene>
    <name evidence="15" type="ORF">OHC33_010089</name>
</gene>
<evidence type="ECO:0000256" key="3">
    <source>
        <dbReference type="ARBA" id="ARBA00022692"/>
    </source>
</evidence>
<comment type="pathway">
    <text evidence="1">Lipid metabolism; fatty acid biosynthesis.</text>
</comment>
<keyword evidence="5 12" id="KW-0276">Fatty acid metabolism</keyword>
<evidence type="ECO:0000256" key="1">
    <source>
        <dbReference type="ARBA" id="ARBA00005194"/>
    </source>
</evidence>
<keyword evidence="8 12" id="KW-0560">Oxidoreductase</keyword>
<name>A0AAN8ENQ0_9EURO</name>
<keyword evidence="4 12" id="KW-0256">Endoplasmic reticulum</keyword>
<evidence type="ECO:0000313" key="15">
    <source>
        <dbReference type="EMBL" id="KAK5948838.1"/>
    </source>
</evidence>
<dbReference type="PRINTS" id="PR00081">
    <property type="entry name" value="GDHRDH"/>
</dbReference>
<evidence type="ECO:0000256" key="4">
    <source>
        <dbReference type="ARBA" id="ARBA00022824"/>
    </source>
</evidence>
<dbReference type="InterPro" id="IPR002347">
    <property type="entry name" value="SDR_fam"/>
</dbReference>
<evidence type="ECO:0000256" key="5">
    <source>
        <dbReference type="ARBA" id="ARBA00022832"/>
    </source>
</evidence>
<dbReference type="EC" id="1.1.1.330" evidence="12"/>
<evidence type="ECO:0000313" key="16">
    <source>
        <dbReference type="Proteomes" id="UP001316803"/>
    </source>
</evidence>
<dbReference type="Gene3D" id="3.40.50.720">
    <property type="entry name" value="NAD(P)-binding Rossmann-like Domain"/>
    <property type="match status" value="1"/>
</dbReference>
<dbReference type="EMBL" id="JAKLMC020000042">
    <property type="protein sequence ID" value="KAK5948838.1"/>
    <property type="molecule type" value="Genomic_DNA"/>
</dbReference>
<comment type="catalytic activity">
    <reaction evidence="12">
        <text>a very-long-chain (3R)-3-hydroxyacyl-CoA + NADP(+) = a very-long-chain 3-oxoacyl-CoA + NADPH + H(+)</text>
        <dbReference type="Rhea" id="RHEA:48680"/>
        <dbReference type="ChEBI" id="CHEBI:15378"/>
        <dbReference type="ChEBI" id="CHEBI:57783"/>
        <dbReference type="ChEBI" id="CHEBI:58349"/>
        <dbReference type="ChEBI" id="CHEBI:85440"/>
        <dbReference type="ChEBI" id="CHEBI:90725"/>
        <dbReference type="EC" id="1.1.1.330"/>
    </reaction>
</comment>
<dbReference type="CDD" id="cd05356">
    <property type="entry name" value="17beta-HSD1_like_SDR_c"/>
    <property type="match status" value="1"/>
</dbReference>
<keyword evidence="10 12" id="KW-0472">Membrane</keyword>
<dbReference type="AlphaFoldDB" id="A0AAN8ENQ0"/>
<feature type="transmembrane region" description="Helical" evidence="14">
    <location>
        <begin position="12"/>
        <end position="33"/>
    </location>
</feature>
<organism evidence="15 16">
    <name type="scientific">Knufia fluminis</name>
    <dbReference type="NCBI Taxonomy" id="191047"/>
    <lineage>
        <taxon>Eukaryota</taxon>
        <taxon>Fungi</taxon>
        <taxon>Dikarya</taxon>
        <taxon>Ascomycota</taxon>
        <taxon>Pezizomycotina</taxon>
        <taxon>Eurotiomycetes</taxon>
        <taxon>Chaetothyriomycetidae</taxon>
        <taxon>Chaetothyriales</taxon>
        <taxon>Trichomeriaceae</taxon>
        <taxon>Knufia</taxon>
    </lineage>
</organism>
<comment type="function">
    <text evidence="12">Component of the microsomal membrane bound fatty acid elongation system, which produces the 26-carbon very long-chain fatty acids (VLCFA) from palmitate. Catalyzes the reduction of the 3-ketoacyl-CoA intermediate that is formed in each cycle of fatty acid elongation. VLCFAs serve as precursors for ceramide and sphingolipids.</text>
</comment>
<keyword evidence="7 12" id="KW-1133">Transmembrane helix</keyword>
<evidence type="ECO:0000256" key="12">
    <source>
        <dbReference type="HAMAP-Rule" id="MF_03107"/>
    </source>
</evidence>
<dbReference type="GO" id="GO:0045703">
    <property type="term" value="F:ketoreductase activity"/>
    <property type="evidence" value="ECO:0007669"/>
    <property type="project" value="UniProtKB-UniRule"/>
</dbReference>
<reference evidence="15 16" key="1">
    <citation type="submission" date="2022-12" db="EMBL/GenBank/DDBJ databases">
        <title>Genomic features and morphological characterization of a novel Knufia sp. strain isolated from spacecraft assembly facility.</title>
        <authorList>
            <person name="Teixeira M."/>
            <person name="Chander A.M."/>
            <person name="Stajich J.E."/>
            <person name="Venkateswaran K."/>
        </authorList>
    </citation>
    <scope>NUCLEOTIDE SEQUENCE [LARGE SCALE GENOMIC DNA]</scope>
    <source>
        <strain evidence="15 16">FJI-L2-BK-P2</strain>
    </source>
</reference>
<dbReference type="InterPro" id="IPR027533">
    <property type="entry name" value="3_ketoreductase_fungal"/>
</dbReference>
<keyword evidence="2 12" id="KW-0444">Lipid biosynthesis</keyword>
<evidence type="ECO:0000256" key="13">
    <source>
        <dbReference type="RuleBase" id="RU000363"/>
    </source>
</evidence>
<protein>
    <recommendedName>
        <fullName evidence="12">Very-long-chain 3-oxoacyl-CoA reductase</fullName>
        <ecNumber evidence="12">1.1.1.330</ecNumber>
    </recommendedName>
    <alternativeName>
        <fullName evidence="12">3-ketoacyl-CoA reductase</fullName>
        <shortName evidence="12">3-ketoreductase</shortName>
        <shortName evidence="12">KAR</shortName>
    </alternativeName>
    <alternativeName>
        <fullName evidence="12">Microsomal beta-keto-reductase</fullName>
    </alternativeName>
</protein>
<dbReference type="Proteomes" id="UP001316803">
    <property type="component" value="Unassembled WGS sequence"/>
</dbReference>
<evidence type="ECO:0000256" key="10">
    <source>
        <dbReference type="ARBA" id="ARBA00023136"/>
    </source>
</evidence>
<keyword evidence="11 12" id="KW-0275">Fatty acid biosynthesis</keyword>
<dbReference type="PROSITE" id="PS00061">
    <property type="entry name" value="ADH_SHORT"/>
    <property type="match status" value="1"/>
</dbReference>
<dbReference type="InterPro" id="IPR036291">
    <property type="entry name" value="NAD(P)-bd_dom_sf"/>
</dbReference>
<evidence type="ECO:0000256" key="6">
    <source>
        <dbReference type="ARBA" id="ARBA00022857"/>
    </source>
</evidence>
<comment type="subcellular location">
    <subcellularLocation>
        <location evidence="12">Endoplasmic reticulum membrane</location>
        <topology evidence="12">Single-pass membrane protein</topology>
    </subcellularLocation>
</comment>
<comment type="caution">
    <text evidence="15">The sequence shown here is derived from an EMBL/GenBank/DDBJ whole genome shotgun (WGS) entry which is preliminary data.</text>
</comment>